<proteinExistence type="predicted"/>
<evidence type="ECO:0000313" key="2">
    <source>
        <dbReference type="EMBL" id="MEQ2157520.1"/>
    </source>
</evidence>
<sequence>MGYIWAHVETSKGCVVWRFPSLIFSNFFSFILFLPFKCIVTFASNAPALFNKDGLLLVGLCFLISQLDNPLCAGEVTGVAREARIQYSRDTPGGDLNLLQVTRQCFPASRPLEEDS</sequence>
<evidence type="ECO:0000313" key="3">
    <source>
        <dbReference type="Proteomes" id="UP001476798"/>
    </source>
</evidence>
<keyword evidence="3" id="KW-1185">Reference proteome</keyword>
<keyword evidence="1" id="KW-1133">Transmembrane helix</keyword>
<name>A0ABV0MEJ7_9TELE</name>
<feature type="transmembrane region" description="Helical" evidence="1">
    <location>
        <begin position="15"/>
        <end position="34"/>
    </location>
</feature>
<keyword evidence="1" id="KW-0812">Transmembrane</keyword>
<reference evidence="2 3" key="1">
    <citation type="submission" date="2021-06" db="EMBL/GenBank/DDBJ databases">
        <authorList>
            <person name="Palmer J.M."/>
        </authorList>
    </citation>
    <scope>NUCLEOTIDE SEQUENCE [LARGE SCALE GENOMIC DNA]</scope>
    <source>
        <strain evidence="2 3">GA_2019</strain>
        <tissue evidence="2">Muscle</tissue>
    </source>
</reference>
<dbReference type="EMBL" id="JAHRIO010000094">
    <property type="protein sequence ID" value="MEQ2157520.1"/>
    <property type="molecule type" value="Genomic_DNA"/>
</dbReference>
<gene>
    <name evidence="2" type="ORF">GOODEAATRI_002613</name>
</gene>
<organism evidence="2 3">
    <name type="scientific">Goodea atripinnis</name>
    <dbReference type="NCBI Taxonomy" id="208336"/>
    <lineage>
        <taxon>Eukaryota</taxon>
        <taxon>Metazoa</taxon>
        <taxon>Chordata</taxon>
        <taxon>Craniata</taxon>
        <taxon>Vertebrata</taxon>
        <taxon>Euteleostomi</taxon>
        <taxon>Actinopterygii</taxon>
        <taxon>Neopterygii</taxon>
        <taxon>Teleostei</taxon>
        <taxon>Neoteleostei</taxon>
        <taxon>Acanthomorphata</taxon>
        <taxon>Ovalentaria</taxon>
        <taxon>Atherinomorphae</taxon>
        <taxon>Cyprinodontiformes</taxon>
        <taxon>Goodeidae</taxon>
        <taxon>Goodea</taxon>
    </lineage>
</organism>
<accession>A0ABV0MEJ7</accession>
<comment type="caution">
    <text evidence="2">The sequence shown here is derived from an EMBL/GenBank/DDBJ whole genome shotgun (WGS) entry which is preliminary data.</text>
</comment>
<protein>
    <submittedName>
        <fullName evidence="2">Uncharacterized protein</fullName>
    </submittedName>
</protein>
<keyword evidence="1" id="KW-0472">Membrane</keyword>
<evidence type="ECO:0000256" key="1">
    <source>
        <dbReference type="SAM" id="Phobius"/>
    </source>
</evidence>
<dbReference type="Proteomes" id="UP001476798">
    <property type="component" value="Unassembled WGS sequence"/>
</dbReference>